<organism evidence="2">
    <name type="scientific">Micromonas pusilla</name>
    <name type="common">Picoplanktonic green alga</name>
    <name type="synonym">Chromulina pusilla</name>
    <dbReference type="NCBI Taxonomy" id="38833"/>
    <lineage>
        <taxon>Eukaryota</taxon>
        <taxon>Viridiplantae</taxon>
        <taxon>Chlorophyta</taxon>
        <taxon>Mamiellophyceae</taxon>
        <taxon>Mamiellales</taxon>
        <taxon>Mamiellaceae</taxon>
        <taxon>Micromonas</taxon>
    </lineage>
</organism>
<sequence>MARDGSCTVTCAPVAGSEPGVVNHTYLAPLKPPPRPSTSIDADHVPVAPPKPSRPSSAGPTIPSLRLPSKPAFPAPPEAMIVPRIAAFEAPKPRVDPPPSAFVFRQVVEYPRMTDQLAGWLDASLAKFKAHRAEDLAVGPDAYVLDDARGSSFVDAERTLCDRILAARIAKEKAYADRVTAEDEARLERERLEHEAAMEAAAEAARNLKIAPRAKTPPPRPKPMYPPCGYFESAEGLTSLETMRDAFENAFENPSLRRLPSPRLPRAVKVADPEPADPRGFDDAFLRETFDVVDASYPHTHTHTHTHRHSPSAFGASTGGPPARTRTHREKNDGYRAETEYLARPEGYLYRRRESQRAMQTAMQNARAADSRAAARGGIAPSKGHPHPSEGRGTSTRVDYTGRRRARPAAPASLYRRELAATFRNSRYDEVDGDSRRRPVRTTSTVLASHRGGGRDARDGTRATFELSPAHVHFGRVSGGPGAGPGGIVERRATLTNVGVDAQRFSIRQPEAGGPFRVEFRPGLVSPGLAARLRVVCDARGVPPGDYVGEAIVTTERQVFALSLSARVAAGGLGLGGDVSGLSGVDDHGGRGVHPGGEMRLDETVSLRDMRGGR</sequence>
<dbReference type="EMBL" id="HBEV01008150">
    <property type="protein sequence ID" value="CAD8587953.1"/>
    <property type="molecule type" value="Transcribed_RNA"/>
</dbReference>
<feature type="compositionally biased region" description="Basic residues" evidence="1">
    <location>
        <begin position="300"/>
        <end position="310"/>
    </location>
</feature>
<dbReference type="InterPro" id="IPR026173">
    <property type="entry name" value="SPAG17"/>
</dbReference>
<dbReference type="Pfam" id="PF14874">
    <property type="entry name" value="PapD-like"/>
    <property type="match status" value="1"/>
</dbReference>
<feature type="region of interest" description="Disordered" evidence="1">
    <location>
        <begin position="300"/>
        <end position="332"/>
    </location>
</feature>
<feature type="region of interest" description="Disordered" evidence="1">
    <location>
        <begin position="430"/>
        <end position="460"/>
    </location>
</feature>
<accession>A0A7S0KNZ3</accession>
<evidence type="ECO:0000313" key="2">
    <source>
        <dbReference type="EMBL" id="CAD8587953.1"/>
    </source>
</evidence>
<feature type="region of interest" description="Disordered" evidence="1">
    <location>
        <begin position="372"/>
        <end position="397"/>
    </location>
</feature>
<feature type="region of interest" description="Disordered" evidence="1">
    <location>
        <begin position="1"/>
        <end position="70"/>
    </location>
</feature>
<gene>
    <name evidence="2" type="ORF">MSP1404_LOCUS6238</name>
</gene>
<dbReference type="GO" id="GO:1904158">
    <property type="term" value="P:axonemal central apparatus assembly"/>
    <property type="evidence" value="ECO:0007669"/>
    <property type="project" value="TreeGrafter"/>
</dbReference>
<dbReference type="PANTHER" id="PTHR21963:SF1">
    <property type="entry name" value="SPERM-ASSOCIATED ANTIGEN 17"/>
    <property type="match status" value="1"/>
</dbReference>
<protein>
    <submittedName>
        <fullName evidence="2">Uncharacterized protein</fullName>
    </submittedName>
</protein>
<name>A0A7S0KNZ3_MICPS</name>
<dbReference type="GO" id="GO:1990716">
    <property type="term" value="C:axonemal central apparatus"/>
    <property type="evidence" value="ECO:0007669"/>
    <property type="project" value="TreeGrafter"/>
</dbReference>
<proteinExistence type="predicted"/>
<reference evidence="2" key="1">
    <citation type="submission" date="2021-01" db="EMBL/GenBank/DDBJ databases">
        <authorList>
            <person name="Corre E."/>
            <person name="Pelletier E."/>
            <person name="Niang G."/>
            <person name="Scheremetjew M."/>
            <person name="Finn R."/>
            <person name="Kale V."/>
            <person name="Holt S."/>
            <person name="Cochrane G."/>
            <person name="Meng A."/>
            <person name="Brown T."/>
            <person name="Cohen L."/>
        </authorList>
    </citation>
    <scope>NUCLEOTIDE SEQUENCE</scope>
    <source>
        <strain evidence="2">CCMP494</strain>
    </source>
</reference>
<evidence type="ECO:0000256" key="1">
    <source>
        <dbReference type="SAM" id="MobiDB-lite"/>
    </source>
</evidence>
<dbReference type="AlphaFoldDB" id="A0A7S0KNZ3"/>
<dbReference type="PANTHER" id="PTHR21963">
    <property type="entry name" value="PF6"/>
    <property type="match status" value="1"/>
</dbReference>